<evidence type="ECO:0000313" key="2">
    <source>
        <dbReference type="Proteomes" id="UP000053475"/>
    </source>
</evidence>
<accession>A0A0C1E6H4</accession>
<proteinExistence type="predicted"/>
<name>A0A0C1E6H4_ASPUT</name>
<dbReference type="AlphaFoldDB" id="A0A0C1E6H4"/>
<protein>
    <submittedName>
        <fullName evidence="1">Uncharacterized protein</fullName>
    </submittedName>
</protein>
<dbReference type="GO" id="GO:0008237">
    <property type="term" value="F:metallopeptidase activity"/>
    <property type="evidence" value="ECO:0007669"/>
    <property type="project" value="InterPro"/>
</dbReference>
<gene>
    <name evidence="1" type="ORF">HK57_00519</name>
</gene>
<keyword evidence="2" id="KW-1185">Reference proteome</keyword>
<sequence length="366" mass="41909">MFSVAQRERRRWIGMRLVNTYEAIYRSLIDEDRDTRLQVARLGVLQAKAFLMADALASAWWPRIEVLCDDDFVLETQGGSPDVYWDSRPEPGGDRPRSYYQKGNVPQAVIMRGHIPARSGVLPAGFHIDNIKGTYIAHTIMHQMMHSLNIFGANNMDAVSELYCIWRIGQDTPELATNNADSFAFFAAGFAGYIQAGVRMIRKATESERTDMSAHQFIEAVMAWKYSNGLTDGFEYLADFYHVPVPVTGDELYLETTTSEFYATLLNYLYSRHGTVPLDQSMGRRTRELIPRPLKNGNLSYLDIARRKTTYLAYQLVLPWRNICASHVEFIALFWAQYRHLLVGYPNHSLANKWRRNAAEEGEARL</sequence>
<comment type="caution">
    <text evidence="1">The sequence shown here is derived from an EMBL/GenBank/DDBJ whole genome shotgun (WGS) entry which is preliminary data.</text>
</comment>
<reference evidence="1 2" key="1">
    <citation type="submission" date="2014-11" db="EMBL/GenBank/DDBJ databases">
        <title>Genomics derived discovery of secondary metabolites biosynthetic gene clusters in Aspergillus ustus.</title>
        <authorList>
            <person name="Pi B."/>
            <person name="Dai F."/>
            <person name="Song X."/>
            <person name="Zhu C."/>
            <person name="Li H."/>
            <person name="Yu D."/>
        </authorList>
    </citation>
    <scope>NUCLEOTIDE SEQUENCE [LARGE SCALE GENOMIC DNA]</scope>
    <source>
        <strain evidence="1 2">3.3904</strain>
    </source>
</reference>
<organism evidence="1 2">
    <name type="scientific">Aspergillus ustus</name>
    <dbReference type="NCBI Taxonomy" id="40382"/>
    <lineage>
        <taxon>Eukaryota</taxon>
        <taxon>Fungi</taxon>
        <taxon>Dikarya</taxon>
        <taxon>Ascomycota</taxon>
        <taxon>Pezizomycotina</taxon>
        <taxon>Eurotiomycetes</taxon>
        <taxon>Eurotiomycetidae</taxon>
        <taxon>Eurotiales</taxon>
        <taxon>Aspergillaceae</taxon>
        <taxon>Aspergillus</taxon>
        <taxon>Aspergillus subgen. Nidulantes</taxon>
    </lineage>
</organism>
<dbReference type="EMBL" id="JOMC01000058">
    <property type="protein sequence ID" value="KIA75703.1"/>
    <property type="molecule type" value="Genomic_DNA"/>
</dbReference>
<dbReference type="Gene3D" id="3.40.390.10">
    <property type="entry name" value="Collagenase (Catalytic Domain)"/>
    <property type="match status" value="1"/>
</dbReference>
<dbReference type="Proteomes" id="UP000053475">
    <property type="component" value="Unassembled WGS sequence"/>
</dbReference>
<evidence type="ECO:0000313" key="1">
    <source>
        <dbReference type="EMBL" id="KIA75703.1"/>
    </source>
</evidence>
<dbReference type="InterPro" id="IPR024079">
    <property type="entry name" value="MetalloPept_cat_dom_sf"/>
</dbReference>